<keyword evidence="7" id="KW-1185">Reference proteome</keyword>
<comment type="subcellular location">
    <subcellularLocation>
        <location evidence="1">Nucleus</location>
    </subcellularLocation>
</comment>
<dbReference type="InterPro" id="IPR004021">
    <property type="entry name" value="HIN200/IF120x"/>
</dbReference>
<dbReference type="Gene3D" id="1.10.533.10">
    <property type="entry name" value="Death Domain, Fas"/>
    <property type="match status" value="1"/>
</dbReference>
<dbReference type="Pfam" id="PF02758">
    <property type="entry name" value="PYRIN"/>
    <property type="match status" value="1"/>
</dbReference>
<dbReference type="SUPFAM" id="SSF159141">
    <property type="entry name" value="HIN-2000 domain-like"/>
    <property type="match status" value="2"/>
</dbReference>
<accession>A0ABM0RZZ0</accession>
<reference evidence="8 9" key="1">
    <citation type="submission" date="2025-05" db="UniProtKB">
        <authorList>
            <consortium name="RefSeq"/>
        </authorList>
    </citation>
    <scope>IDENTIFICATION</scope>
</reference>
<feature type="compositionally biased region" description="Polar residues" evidence="4">
    <location>
        <begin position="189"/>
        <end position="198"/>
    </location>
</feature>
<evidence type="ECO:0000256" key="2">
    <source>
        <dbReference type="ARBA" id="ARBA00008647"/>
    </source>
</evidence>
<dbReference type="PROSITE" id="PS50834">
    <property type="entry name" value="HIN_200"/>
    <property type="match status" value="1"/>
</dbReference>
<dbReference type="SMART" id="SM01289">
    <property type="entry name" value="PYRIN"/>
    <property type="match status" value="1"/>
</dbReference>
<evidence type="ECO:0000313" key="8">
    <source>
        <dbReference type="RefSeq" id="XP_008586180.1"/>
    </source>
</evidence>
<dbReference type="RefSeq" id="XP_008586181.1">
    <property type="nucleotide sequence ID" value="XM_008587959.1"/>
</dbReference>
<proteinExistence type="inferred from homology"/>
<sequence>MMNEYKKIVLLKGLEVINDYHFTTIKSLLAHDLKLTRKMQDEYDRIKIADLMEENFRSDAGVEKLIELLKDIPALKGLVKKLRAEKLKVSKKFKSTPAKGTTLPKKKKQEEVGPDTPAPTTSKALIFEGAEGTQVAQKRKNIATEKTGTKKKKVPEEPIQPPCPAGASTSSPMGHAPPAQISSPAPSSTYSAVNKNTQAQHQVAARRSILQKDPMIVMVLKATEPFEYESPEEGKNTMFHATVATESQFFRVKVFNASLKEKFTKDKVIIISDYFKCKGILEINKASFVYEAGLGQKIMIPRSIIKRASETPKIDHLSKQVSGTIVYGLFSLQKKKVNKKNTIYEIQDDTGIMDVVGNGKWHNIKCEEGDKLRLFCFQLRTVDHKLKLMCGTHSLIKVVKTRKSKKEPINLNLNLEVDIKNIPPNQLGGIKSDFVKIETFM</sequence>
<dbReference type="Pfam" id="PF02760">
    <property type="entry name" value="HIN"/>
    <property type="match status" value="1"/>
</dbReference>
<dbReference type="InterPro" id="IPR011029">
    <property type="entry name" value="DEATH-like_dom_sf"/>
</dbReference>
<evidence type="ECO:0000313" key="7">
    <source>
        <dbReference type="Proteomes" id="UP000694923"/>
    </source>
</evidence>
<evidence type="ECO:0000313" key="9">
    <source>
        <dbReference type="RefSeq" id="XP_008586181.1"/>
    </source>
</evidence>
<dbReference type="InterPro" id="IPR004020">
    <property type="entry name" value="DAPIN"/>
</dbReference>
<evidence type="ECO:0000256" key="4">
    <source>
        <dbReference type="SAM" id="MobiDB-lite"/>
    </source>
</evidence>
<dbReference type="InterPro" id="IPR012340">
    <property type="entry name" value="NA-bd_OB-fold"/>
</dbReference>
<dbReference type="CDD" id="cd08305">
    <property type="entry name" value="Pyrin"/>
    <property type="match status" value="1"/>
</dbReference>
<protein>
    <submittedName>
        <fullName evidence="8 9">Myeloid cell nuclear differentiation antigen-like isoform X1</fullName>
    </submittedName>
</protein>
<feature type="compositionally biased region" description="Low complexity" evidence="4">
    <location>
        <begin position="176"/>
        <end position="188"/>
    </location>
</feature>
<evidence type="ECO:0000259" key="6">
    <source>
        <dbReference type="PROSITE" id="PS50834"/>
    </source>
</evidence>
<dbReference type="Proteomes" id="UP000694923">
    <property type="component" value="Unplaced"/>
</dbReference>
<dbReference type="PANTHER" id="PTHR12200:SF25">
    <property type="entry name" value="PYRIN AND HIN DOMAIN-CONTAINING PROTEIN 1"/>
    <property type="match status" value="1"/>
</dbReference>
<dbReference type="Gene3D" id="2.40.50.140">
    <property type="entry name" value="Nucleic acid-binding proteins"/>
    <property type="match status" value="2"/>
</dbReference>
<evidence type="ECO:0000259" key="5">
    <source>
        <dbReference type="PROSITE" id="PS50824"/>
    </source>
</evidence>
<name>A0ABM0RZZ0_GALVR</name>
<dbReference type="GeneID" id="103603443"/>
<organism evidence="7 9">
    <name type="scientific">Galeopterus variegatus</name>
    <name type="common">Malayan flying lemur</name>
    <name type="synonym">Cynocephalus variegatus</name>
    <dbReference type="NCBI Taxonomy" id="482537"/>
    <lineage>
        <taxon>Eukaryota</taxon>
        <taxon>Metazoa</taxon>
        <taxon>Chordata</taxon>
        <taxon>Craniata</taxon>
        <taxon>Vertebrata</taxon>
        <taxon>Euteleostomi</taxon>
        <taxon>Mammalia</taxon>
        <taxon>Eutheria</taxon>
        <taxon>Euarchontoglires</taxon>
        <taxon>Dermoptera</taxon>
        <taxon>Cynocephalidae</taxon>
        <taxon>Galeopterus</taxon>
    </lineage>
</organism>
<comment type="similarity">
    <text evidence="2">Belongs to the HIN-200 family.</text>
</comment>
<dbReference type="PROSITE" id="PS50824">
    <property type="entry name" value="DAPIN"/>
    <property type="match status" value="1"/>
</dbReference>
<dbReference type="PANTHER" id="PTHR12200">
    <property type="entry name" value="INTERFERON-INDUCIBLE PROTEIN AIM2 FAMILY MEMBER"/>
    <property type="match status" value="1"/>
</dbReference>
<feature type="domain" description="Pyrin" evidence="5">
    <location>
        <begin position="2"/>
        <end position="88"/>
    </location>
</feature>
<evidence type="ECO:0000256" key="1">
    <source>
        <dbReference type="ARBA" id="ARBA00004123"/>
    </source>
</evidence>
<gene>
    <name evidence="8 9" type="primary">LOC103603443</name>
</gene>
<feature type="region of interest" description="Disordered" evidence="4">
    <location>
        <begin position="93"/>
        <end position="198"/>
    </location>
</feature>
<evidence type="ECO:0000256" key="3">
    <source>
        <dbReference type="ARBA" id="ARBA00023242"/>
    </source>
</evidence>
<dbReference type="RefSeq" id="XP_008586180.1">
    <property type="nucleotide sequence ID" value="XM_008587958.1"/>
</dbReference>
<dbReference type="InterPro" id="IPR040205">
    <property type="entry name" value="HIN-200"/>
</dbReference>
<feature type="domain" description="HIN-200" evidence="6">
    <location>
        <begin position="199"/>
        <end position="399"/>
    </location>
</feature>
<keyword evidence="3" id="KW-0539">Nucleus</keyword>